<organism evidence="2 3">
    <name type="scientific">Mustela putorius furo</name>
    <name type="common">European domestic ferret</name>
    <name type="synonym">Mustela furo</name>
    <dbReference type="NCBI Taxonomy" id="9669"/>
    <lineage>
        <taxon>Eukaryota</taxon>
        <taxon>Metazoa</taxon>
        <taxon>Chordata</taxon>
        <taxon>Craniata</taxon>
        <taxon>Vertebrata</taxon>
        <taxon>Euteleostomi</taxon>
        <taxon>Mammalia</taxon>
        <taxon>Eutheria</taxon>
        <taxon>Laurasiatheria</taxon>
        <taxon>Carnivora</taxon>
        <taxon>Caniformia</taxon>
        <taxon>Musteloidea</taxon>
        <taxon>Mustelidae</taxon>
        <taxon>Mustelinae</taxon>
        <taxon>Mustela</taxon>
    </lineage>
</organism>
<dbReference type="RefSeq" id="XP_044928587.1">
    <property type="nucleotide sequence ID" value="XM_045072652.1"/>
</dbReference>
<feature type="compositionally biased region" description="Basic and acidic residues" evidence="1">
    <location>
        <begin position="752"/>
        <end position="765"/>
    </location>
</feature>
<feature type="compositionally biased region" description="Polar residues" evidence="1">
    <location>
        <begin position="152"/>
        <end position="164"/>
    </location>
</feature>
<dbReference type="GeneID" id="101680347"/>
<feature type="compositionally biased region" description="Basic and acidic residues" evidence="1">
    <location>
        <begin position="1089"/>
        <end position="1098"/>
    </location>
</feature>
<feature type="region of interest" description="Disordered" evidence="1">
    <location>
        <begin position="1124"/>
        <end position="1226"/>
    </location>
</feature>
<dbReference type="PANTHER" id="PTHR15964">
    <property type="entry name" value="APOLIPOPROTEIN B48 RECEPTOR"/>
    <property type="match status" value="1"/>
</dbReference>
<dbReference type="Proteomes" id="UP000000715">
    <property type="component" value="Unplaced"/>
</dbReference>
<feature type="compositionally biased region" description="Basic and acidic residues" evidence="1">
    <location>
        <begin position="166"/>
        <end position="178"/>
    </location>
</feature>
<dbReference type="AlphaFoldDB" id="A0A8U0RQS8"/>
<accession>A0A8U0RQS8</accession>
<name>A0A8U0RQS8_MUSPF</name>
<keyword evidence="2" id="KW-1185">Reference proteome</keyword>
<feature type="compositionally biased region" description="Acidic residues" evidence="1">
    <location>
        <begin position="1065"/>
        <end position="1077"/>
    </location>
</feature>
<proteinExistence type="predicted"/>
<feature type="compositionally biased region" description="Basic and acidic residues" evidence="1">
    <location>
        <begin position="584"/>
        <end position="603"/>
    </location>
</feature>
<feature type="compositionally biased region" description="Acidic residues" evidence="1">
    <location>
        <begin position="1043"/>
        <end position="1056"/>
    </location>
</feature>
<feature type="region of interest" description="Disordered" evidence="1">
    <location>
        <begin position="1024"/>
        <end position="1108"/>
    </location>
</feature>
<feature type="compositionally biased region" description="Basic and acidic residues" evidence="1">
    <location>
        <begin position="344"/>
        <end position="374"/>
    </location>
</feature>
<feature type="compositionally biased region" description="Basic and acidic residues" evidence="1">
    <location>
        <begin position="434"/>
        <end position="446"/>
    </location>
</feature>
<dbReference type="PANTHER" id="PTHR15964:SF0">
    <property type="entry name" value="APOLIPOPROTEIN B RECEPTOR"/>
    <property type="match status" value="1"/>
</dbReference>
<feature type="compositionally biased region" description="Basic and acidic residues" evidence="1">
    <location>
        <begin position="186"/>
        <end position="208"/>
    </location>
</feature>
<feature type="compositionally biased region" description="Basic and acidic residues" evidence="1">
    <location>
        <begin position="691"/>
        <end position="702"/>
    </location>
</feature>
<feature type="compositionally biased region" description="Basic and acidic residues" evidence="1">
    <location>
        <begin position="107"/>
        <end position="118"/>
    </location>
</feature>
<reference evidence="3" key="1">
    <citation type="submission" date="2025-08" db="UniProtKB">
        <authorList>
            <consortium name="RefSeq"/>
        </authorList>
    </citation>
    <scope>IDENTIFICATION</scope>
    <source>
        <tissue evidence="3">Brain</tissue>
    </source>
</reference>
<feature type="compositionally biased region" description="Basic and acidic residues" evidence="1">
    <location>
        <begin position="129"/>
        <end position="144"/>
    </location>
</feature>
<feature type="compositionally biased region" description="Acidic residues" evidence="1">
    <location>
        <begin position="715"/>
        <end position="731"/>
    </location>
</feature>
<feature type="region of interest" description="Disordered" evidence="1">
    <location>
        <begin position="38"/>
        <end position="970"/>
    </location>
</feature>
<dbReference type="GO" id="GO:0016020">
    <property type="term" value="C:membrane"/>
    <property type="evidence" value="ECO:0007669"/>
    <property type="project" value="TreeGrafter"/>
</dbReference>
<evidence type="ECO:0000256" key="1">
    <source>
        <dbReference type="SAM" id="MobiDB-lite"/>
    </source>
</evidence>
<evidence type="ECO:0000313" key="2">
    <source>
        <dbReference type="Proteomes" id="UP000000715"/>
    </source>
</evidence>
<gene>
    <name evidence="3" type="primary">APOBR</name>
</gene>
<dbReference type="InterPro" id="IPR026158">
    <property type="entry name" value="ApolipoprotB_rcpt"/>
</dbReference>
<feature type="compositionally biased region" description="Basic and acidic residues" evidence="1">
    <location>
        <begin position="273"/>
        <end position="284"/>
    </location>
</feature>
<sequence>MDFLRLHLPGLHQALRGALDSLSSFVSYLMGDEVPTADRKAERAAEDLGEVAAGRQGRPEQKEAQEALEGLGGSQSQEDGELRGPREAGRRQEGSSATEQTWAWEEGSSHRSQAERQDTGVQEAAKVARCQEPRAHLEARKESEAGSEAGGDNSSQAQESQGPSEQEVKREETLRTREQEEEAEEVRERKPEVARKAESEWTWHREPEGVEGADGQKVAGDSRKSLEPAKEATAEEIRGSAAKQARQEEELMVVLRGSEGTRAQEAQESGTECEDRTTSVREVDGPASVREVDGTASVREVDGPASVREVDGPASVREVDGPASVREVDGTASVREVDGPASVREVDGPASVREEDGPASVRDEDGPASVREEDGPASVREVDGPASVREVDGPASVREVDGTASVREEDGPASVREVDGPASVREVDGPASVREVDGPASVREEDGPASVREVDGPASGREVDGTASGREVDGPASGREVDGTASVREEDGTASAGKEADLSGARMTEYGEVSGEEPSEGTGKTWAFGEASRGEQEEQADENREAEMSFSPKETRVLGTESAEEPAKEQRAGAEAAEGQGSEGEVREGFEVQEDQGAKDAEGKPTSVIRTVPARLEEAVAAEKAKEEEKGCRVSEAALPKDNLANEPEEDADLEGAPGASSPEKESSGERSDGEAQTGGAAQACSGAGRGDLEHEVTEGRAPELVAGPQTLAEQPEEELWETSALSEEETAGSPEEFPGTMGGLGGAEAWESQRRDTREGKADAEEGEVAEGWAPEEPEVGRESTFPDVPEAGGEGKKAQEIGAEEGETLGAESQGLGGRHGVDAETGQSLGESDAGETKDEEAEAAVPWVADPTPGGDGRLEEATLSLQDSEDPGAGSLAAEIARDDVALDGGAAGAGGGPAREAGEAWGSEGRQEVPGGVELMEVTRGGRRGRLGFGPEGSADEEVAGRGAQAEALEAREGEPRGEWVEVGEPAVEEGGCGMDGFTSGSQVVRAEGTVTTREAEGLPGGQTLLKDEAVGWPVKEQGQGSEGVCGEHRPEEEADGPLDVEDAEETEGRRAEAEEIVPEGLEDVPGPEDQSTSQEPAEAERGPHRETGATAGSAGAGARGLWSEALLPGALLDVSASRSRVLLSRNSSLRRSRLSSRWTRGPERQEVPPSPPPEEQLSAPEQRLLQAEEPPEPSPPKPEGTPLPARRRPLGRGFGLAHTGMMQELQARLGQPKPQ</sequence>
<feature type="compositionally biased region" description="Basic and acidic residues" evidence="1">
    <location>
        <begin position="615"/>
        <end position="633"/>
    </location>
</feature>
<feature type="compositionally biased region" description="Pro residues" evidence="1">
    <location>
        <begin position="1183"/>
        <end position="1192"/>
    </location>
</feature>
<dbReference type="GO" id="GO:0006641">
    <property type="term" value="P:triglyceride metabolic process"/>
    <property type="evidence" value="ECO:0007669"/>
    <property type="project" value="TreeGrafter"/>
</dbReference>
<feature type="compositionally biased region" description="Basic and acidic residues" evidence="1">
    <location>
        <begin position="532"/>
        <end position="547"/>
    </location>
</feature>
<keyword evidence="3" id="KW-0675">Receptor</keyword>
<feature type="compositionally biased region" description="Acidic residues" evidence="1">
    <location>
        <begin position="766"/>
        <end position="779"/>
    </location>
</feature>
<feature type="compositionally biased region" description="Basic and acidic residues" evidence="1">
    <location>
        <begin position="663"/>
        <end position="674"/>
    </location>
</feature>
<dbReference type="CTD" id="55911"/>
<dbReference type="GO" id="GO:0006869">
    <property type="term" value="P:lipid transport"/>
    <property type="evidence" value="ECO:0007669"/>
    <property type="project" value="InterPro"/>
</dbReference>
<feature type="compositionally biased region" description="Basic and acidic residues" evidence="1">
    <location>
        <begin position="80"/>
        <end position="93"/>
    </location>
</feature>
<feature type="compositionally biased region" description="Basic and acidic residues" evidence="1">
    <location>
        <begin position="220"/>
        <end position="238"/>
    </location>
</feature>
<protein>
    <submittedName>
        <fullName evidence="3">Apolipoprotein B receptor isoform X2</fullName>
    </submittedName>
</protein>
<feature type="compositionally biased region" description="Low complexity" evidence="1">
    <location>
        <begin position="1124"/>
        <end position="1138"/>
    </location>
</feature>
<dbReference type="GO" id="GO:0030229">
    <property type="term" value="F:very-low-density lipoprotein particle receptor activity"/>
    <property type="evidence" value="ECO:0007669"/>
    <property type="project" value="TreeGrafter"/>
</dbReference>
<feature type="compositionally biased region" description="Basic and acidic residues" evidence="1">
    <location>
        <begin position="479"/>
        <end position="491"/>
    </location>
</feature>
<feature type="compositionally biased region" description="Basic and acidic residues" evidence="1">
    <location>
        <begin position="959"/>
        <end position="970"/>
    </location>
</feature>
<feature type="compositionally biased region" description="Basic and acidic residues" evidence="1">
    <location>
        <begin position="398"/>
        <end position="410"/>
    </location>
</feature>
<evidence type="ECO:0000313" key="3">
    <source>
        <dbReference type="RefSeq" id="XP_044928587.1"/>
    </source>
</evidence>